<feature type="region of interest" description="Disordered" evidence="1">
    <location>
        <begin position="29"/>
        <end position="50"/>
    </location>
</feature>
<comment type="caution">
    <text evidence="2">The sequence shown here is derived from an EMBL/GenBank/DDBJ whole genome shotgun (WGS) entry which is preliminary data.</text>
</comment>
<dbReference type="Proteomes" id="UP001148312">
    <property type="component" value="Unassembled WGS sequence"/>
</dbReference>
<sequence length="114" mass="12947">MLSQQSLLKTAHAIRAGYIRSTASTFKRSLTSTSGRLNAPPPQQQQEPSAYRQGMANYKTFAKPFSKVFLGAVLTYQLIYWTWLKLETDESMLEKNEEMTALEQKARELVAAQK</sequence>
<accession>A0A9X0BZH4</accession>
<dbReference type="AlphaFoldDB" id="A0A9X0BZH4"/>
<gene>
    <name evidence="2" type="ORF">N7539_003086</name>
</gene>
<evidence type="ECO:0008006" key="4">
    <source>
        <dbReference type="Google" id="ProtNLM"/>
    </source>
</evidence>
<keyword evidence="3" id="KW-1185">Reference proteome</keyword>
<protein>
    <recommendedName>
        <fullName evidence="4">Inner membrane assembly complex subunit 17</fullName>
    </recommendedName>
</protein>
<dbReference type="GeneID" id="81622938"/>
<evidence type="ECO:0000313" key="3">
    <source>
        <dbReference type="Proteomes" id="UP001148312"/>
    </source>
</evidence>
<dbReference type="EMBL" id="JAPWDQ010000003">
    <property type="protein sequence ID" value="KAJ5491519.1"/>
    <property type="molecule type" value="Genomic_DNA"/>
</dbReference>
<evidence type="ECO:0000313" key="2">
    <source>
        <dbReference type="EMBL" id="KAJ5491519.1"/>
    </source>
</evidence>
<reference evidence="2" key="2">
    <citation type="journal article" date="2023" name="IMA Fungus">
        <title>Comparative genomic study of the Penicillium genus elucidates a diverse pangenome and 15 lateral gene transfer events.</title>
        <authorList>
            <person name="Petersen C."/>
            <person name="Sorensen T."/>
            <person name="Nielsen M.R."/>
            <person name="Sondergaard T.E."/>
            <person name="Sorensen J.L."/>
            <person name="Fitzpatrick D.A."/>
            <person name="Frisvad J.C."/>
            <person name="Nielsen K.L."/>
        </authorList>
    </citation>
    <scope>NUCLEOTIDE SEQUENCE</scope>
    <source>
        <strain evidence="2">IBT 30728</strain>
    </source>
</reference>
<organism evidence="2 3">
    <name type="scientific">Penicillium diatomitis</name>
    <dbReference type="NCBI Taxonomy" id="2819901"/>
    <lineage>
        <taxon>Eukaryota</taxon>
        <taxon>Fungi</taxon>
        <taxon>Dikarya</taxon>
        <taxon>Ascomycota</taxon>
        <taxon>Pezizomycotina</taxon>
        <taxon>Eurotiomycetes</taxon>
        <taxon>Eurotiomycetidae</taxon>
        <taxon>Eurotiales</taxon>
        <taxon>Aspergillaceae</taxon>
        <taxon>Penicillium</taxon>
    </lineage>
</organism>
<dbReference type="RefSeq" id="XP_056792648.1">
    <property type="nucleotide sequence ID" value="XM_056932689.1"/>
</dbReference>
<evidence type="ECO:0000256" key="1">
    <source>
        <dbReference type="SAM" id="MobiDB-lite"/>
    </source>
</evidence>
<proteinExistence type="predicted"/>
<reference evidence="2" key="1">
    <citation type="submission" date="2022-12" db="EMBL/GenBank/DDBJ databases">
        <authorList>
            <person name="Petersen C."/>
        </authorList>
    </citation>
    <scope>NUCLEOTIDE SEQUENCE</scope>
    <source>
        <strain evidence="2">IBT 30728</strain>
    </source>
</reference>
<name>A0A9X0BZH4_9EURO</name>